<evidence type="ECO:0000259" key="2">
    <source>
        <dbReference type="SMART" id="SM00867"/>
    </source>
</evidence>
<dbReference type="RefSeq" id="WP_345127048.1">
    <property type="nucleotide sequence ID" value="NZ_BAABDI010000038.1"/>
</dbReference>
<organism evidence="3 4">
    <name type="scientific">Hymenobacter antarcticus</name>
    <dbReference type="NCBI Taxonomy" id="486270"/>
    <lineage>
        <taxon>Bacteria</taxon>
        <taxon>Pseudomonadati</taxon>
        <taxon>Bacteroidota</taxon>
        <taxon>Cytophagia</taxon>
        <taxon>Cytophagales</taxon>
        <taxon>Hymenobacteraceae</taxon>
        <taxon>Hymenobacter</taxon>
    </lineage>
</organism>
<dbReference type="Proteomes" id="UP001501556">
    <property type="component" value="Unassembled WGS sequence"/>
</dbReference>
<dbReference type="InterPro" id="IPR007372">
    <property type="entry name" value="Lipid/polyisoprenoid-bd_YceI"/>
</dbReference>
<gene>
    <name evidence="3" type="ORF">GCM10022407_38160</name>
</gene>
<dbReference type="PANTHER" id="PTHR34406:SF1">
    <property type="entry name" value="PROTEIN YCEI"/>
    <property type="match status" value="1"/>
</dbReference>
<keyword evidence="1" id="KW-0732">Signal</keyword>
<dbReference type="Pfam" id="PF04264">
    <property type="entry name" value="YceI"/>
    <property type="match status" value="1"/>
</dbReference>
<protein>
    <submittedName>
        <fullName evidence="3">YceI family protein</fullName>
    </submittedName>
</protein>
<feature type="signal peptide" evidence="1">
    <location>
        <begin position="1"/>
        <end position="22"/>
    </location>
</feature>
<name>A0ABP7QYU4_9BACT</name>
<dbReference type="EMBL" id="BAABDI010000038">
    <property type="protein sequence ID" value="GAA3990013.1"/>
    <property type="molecule type" value="Genomic_DNA"/>
</dbReference>
<proteinExistence type="predicted"/>
<reference evidence="4" key="1">
    <citation type="journal article" date="2019" name="Int. J. Syst. Evol. Microbiol.">
        <title>The Global Catalogue of Microorganisms (GCM) 10K type strain sequencing project: providing services to taxonomists for standard genome sequencing and annotation.</title>
        <authorList>
            <consortium name="The Broad Institute Genomics Platform"/>
            <consortium name="The Broad Institute Genome Sequencing Center for Infectious Disease"/>
            <person name="Wu L."/>
            <person name="Ma J."/>
        </authorList>
    </citation>
    <scope>NUCLEOTIDE SEQUENCE [LARGE SCALE GENOMIC DNA]</scope>
    <source>
        <strain evidence="4">JCM 17217</strain>
    </source>
</reference>
<dbReference type="SMART" id="SM00867">
    <property type="entry name" value="YceI"/>
    <property type="match status" value="1"/>
</dbReference>
<dbReference type="PANTHER" id="PTHR34406">
    <property type="entry name" value="PROTEIN YCEI"/>
    <property type="match status" value="1"/>
</dbReference>
<dbReference type="InterPro" id="IPR036761">
    <property type="entry name" value="TTHA0802/YceI-like_sf"/>
</dbReference>
<keyword evidence="4" id="KW-1185">Reference proteome</keyword>
<sequence length="193" mass="20738">MKWPFSLLLAVLWLLSLSAAHAQTRYLTKTGKVSFFSATPLEDIDAHNQQVAAVLDLGTGQLAFSLPVKGFIFKRTLMQEHFNENYLESDKYPKATFTGRFVGLDAATLATPGPHAVQAAGDLTLHGVTRRIQVPASLELKGGQLVATAAFTIASADYGIEIPLLVRDKVAKTVTVRVDLTCAPMASVAGSPR</sequence>
<accession>A0ABP7QYU4</accession>
<feature type="chain" id="PRO_5045275052" evidence="1">
    <location>
        <begin position="23"/>
        <end position="193"/>
    </location>
</feature>
<evidence type="ECO:0000313" key="3">
    <source>
        <dbReference type="EMBL" id="GAA3990013.1"/>
    </source>
</evidence>
<evidence type="ECO:0000256" key="1">
    <source>
        <dbReference type="SAM" id="SignalP"/>
    </source>
</evidence>
<comment type="caution">
    <text evidence="3">The sequence shown here is derived from an EMBL/GenBank/DDBJ whole genome shotgun (WGS) entry which is preliminary data.</text>
</comment>
<dbReference type="SUPFAM" id="SSF101874">
    <property type="entry name" value="YceI-like"/>
    <property type="match status" value="1"/>
</dbReference>
<evidence type="ECO:0000313" key="4">
    <source>
        <dbReference type="Proteomes" id="UP001501556"/>
    </source>
</evidence>
<dbReference type="Gene3D" id="2.40.128.110">
    <property type="entry name" value="Lipid/polyisoprenoid-binding, YceI-like"/>
    <property type="match status" value="1"/>
</dbReference>
<feature type="domain" description="Lipid/polyisoprenoid-binding YceI-like" evidence="2">
    <location>
        <begin position="24"/>
        <end position="183"/>
    </location>
</feature>